<evidence type="ECO:0000313" key="2">
    <source>
        <dbReference type="EMBL" id="AIQ12825.1"/>
    </source>
</evidence>
<evidence type="ECO:0000259" key="1">
    <source>
        <dbReference type="Pfam" id="PF10057"/>
    </source>
</evidence>
<dbReference type="STRING" id="44251.PDUR_13580"/>
<dbReference type="eggNOG" id="ENOG503473Y">
    <property type="taxonomic scope" value="Bacteria"/>
</dbReference>
<dbReference type="InterPro" id="IPR018745">
    <property type="entry name" value="MpsC"/>
</dbReference>
<keyword evidence="3" id="KW-1185">Reference proteome</keyword>
<dbReference type="EMBL" id="CP009288">
    <property type="protein sequence ID" value="AIQ12825.1"/>
    <property type="molecule type" value="Genomic_DNA"/>
</dbReference>
<reference evidence="2 3" key="1">
    <citation type="submission" date="2014-08" db="EMBL/GenBank/DDBJ databases">
        <title>Comparative genomics of the Paenibacillus odorifer group.</title>
        <authorList>
            <person name="den Bakker H.C."/>
            <person name="Tsai Y.-C."/>
            <person name="Martin N."/>
            <person name="Korlach J."/>
            <person name="Wiedmann M."/>
        </authorList>
    </citation>
    <scope>NUCLEOTIDE SEQUENCE [LARGE SCALE GENOMIC DNA]</scope>
    <source>
        <strain evidence="2 3">DSM 1735</strain>
    </source>
</reference>
<sequence>MSETEFEYQEKIRRLVVKMVKHYRGRGPENVKVKVESGQLITIEIRGILSSLSEILVKEGAVDLVAEYWKVLKPYLEKEFMAEMIDTLGSPFTYTWKIYELCPSGRAIIIQLNKSV</sequence>
<organism evidence="2 3">
    <name type="scientific">Paenibacillus durus</name>
    <name type="common">Paenibacillus azotofixans</name>
    <dbReference type="NCBI Taxonomy" id="44251"/>
    <lineage>
        <taxon>Bacteria</taxon>
        <taxon>Bacillati</taxon>
        <taxon>Bacillota</taxon>
        <taxon>Bacilli</taxon>
        <taxon>Bacillales</taxon>
        <taxon>Paenibacillaceae</taxon>
        <taxon>Paenibacillus</taxon>
    </lineage>
</organism>
<protein>
    <recommendedName>
        <fullName evidence="1">Na+-translocating membrane potential-generating system MpsC domain-containing protein</fullName>
    </recommendedName>
</protein>
<accession>A0A089HQ31</accession>
<dbReference type="KEGG" id="pdu:PDUR_13580"/>
<dbReference type="AlphaFoldDB" id="A0A089HQ31"/>
<feature type="domain" description="Na+-translocating membrane potential-generating system MpsC" evidence="1">
    <location>
        <begin position="7"/>
        <end position="92"/>
    </location>
</feature>
<dbReference type="RefSeq" id="WP_042206651.1">
    <property type="nucleotide sequence ID" value="NZ_CP009288.1"/>
</dbReference>
<gene>
    <name evidence="2" type="ORF">PDUR_13580</name>
</gene>
<proteinExistence type="predicted"/>
<dbReference type="Proteomes" id="UP000029409">
    <property type="component" value="Chromosome"/>
</dbReference>
<name>A0A089HQ31_PAEDU</name>
<evidence type="ECO:0000313" key="3">
    <source>
        <dbReference type="Proteomes" id="UP000029409"/>
    </source>
</evidence>
<dbReference type="OrthoDB" id="2630594at2"/>
<dbReference type="Pfam" id="PF10057">
    <property type="entry name" value="MpsC"/>
    <property type="match status" value="1"/>
</dbReference>